<dbReference type="GO" id="GO:0005730">
    <property type="term" value="C:nucleolus"/>
    <property type="evidence" value="ECO:0007669"/>
    <property type="project" value="TreeGrafter"/>
</dbReference>
<feature type="region of interest" description="Disordered" evidence="3">
    <location>
        <begin position="259"/>
        <end position="292"/>
    </location>
</feature>
<dbReference type="GO" id="GO:0003676">
    <property type="term" value="F:nucleic acid binding"/>
    <property type="evidence" value="ECO:0007669"/>
    <property type="project" value="InterPro"/>
</dbReference>
<organism evidence="5 6">
    <name type="scientific">Salix viminalis</name>
    <name type="common">Common osier</name>
    <name type="synonym">Basket willow</name>
    <dbReference type="NCBI Taxonomy" id="40686"/>
    <lineage>
        <taxon>Eukaryota</taxon>
        <taxon>Viridiplantae</taxon>
        <taxon>Streptophyta</taxon>
        <taxon>Embryophyta</taxon>
        <taxon>Tracheophyta</taxon>
        <taxon>Spermatophyta</taxon>
        <taxon>Magnoliopsida</taxon>
        <taxon>eudicotyledons</taxon>
        <taxon>Gunneridae</taxon>
        <taxon>Pentapetalae</taxon>
        <taxon>rosids</taxon>
        <taxon>fabids</taxon>
        <taxon>Malpighiales</taxon>
        <taxon>Salicaceae</taxon>
        <taxon>Saliceae</taxon>
        <taxon>Salix</taxon>
    </lineage>
</organism>
<evidence type="ECO:0000313" key="5">
    <source>
        <dbReference type="EMBL" id="KAJ6703542.1"/>
    </source>
</evidence>
<feature type="compositionally biased region" description="Basic and acidic residues" evidence="3">
    <location>
        <begin position="89"/>
        <end position="109"/>
    </location>
</feature>
<dbReference type="Pfam" id="PF01585">
    <property type="entry name" value="G-patch"/>
    <property type="match status" value="1"/>
</dbReference>
<feature type="compositionally biased region" description="Acidic residues" evidence="3">
    <location>
        <begin position="269"/>
        <end position="289"/>
    </location>
</feature>
<dbReference type="EMBL" id="JAPFFL010000009">
    <property type="protein sequence ID" value="KAJ6703542.1"/>
    <property type="molecule type" value="Genomic_DNA"/>
</dbReference>
<sequence>MAAPEAPLRYVGIVKESPAFRLMKQMGWEEGEGLGKDKQGIKGYVRVKNKQDTTGVGVEKPNNWAFDTTQFDSILKRLKVQAVQSNDEEALKENSNEEKTEADATNDAKEQVVKATRARGRYHKRERGKLVNAYSSKDLSGILVKKSEELPQTDPNPDNELESESAFESQTCYLGGNKVEDLPPDWWGFKYGFVSGGLLGAKPTKKKSTRTADMHNHNERAMFFEEDQENLYKLVQDKATSGKQGLGIKDRPKKIAGVRFQGKKTTFDNSEDEDSSDYEDDSNADDDVSADFPSAKQNCDILEMENVEVKIVDKDSVDFCTSGKRKREDTPKMQEINEQKVKLKSLCKRLLHQVPGESLKLKKLKSLAEEHSPAVFSNFTSRKVAVAYLKQKLEGSKKFSVEGKRVRLTSRRS</sequence>
<gene>
    <name evidence="5" type="ORF">OIU85_029471</name>
</gene>
<comment type="subcellular location">
    <subcellularLocation>
        <location evidence="1">Nucleus</location>
    </subcellularLocation>
</comment>
<evidence type="ECO:0000259" key="4">
    <source>
        <dbReference type="PROSITE" id="PS50174"/>
    </source>
</evidence>
<feature type="region of interest" description="Disordered" evidence="3">
    <location>
        <begin position="83"/>
        <end position="109"/>
    </location>
</feature>
<dbReference type="AlphaFoldDB" id="A0A9Q0QBF4"/>
<dbReference type="OrthoDB" id="29523at2759"/>
<dbReference type="Pfam" id="PF25879">
    <property type="entry name" value="WHD_LYAR"/>
    <property type="match status" value="1"/>
</dbReference>
<reference evidence="5" key="1">
    <citation type="submission" date="2022-11" db="EMBL/GenBank/DDBJ databases">
        <authorList>
            <person name="Hyden B.L."/>
            <person name="Feng K."/>
            <person name="Yates T."/>
            <person name="Jawdy S."/>
            <person name="Smart L.B."/>
            <person name="Muchero W."/>
        </authorList>
    </citation>
    <scope>NUCLEOTIDE SEQUENCE</scope>
    <source>
        <tissue evidence="5">Shoot tip</tissue>
    </source>
</reference>
<dbReference type="SMART" id="SM00443">
    <property type="entry name" value="G_patch"/>
    <property type="match status" value="1"/>
</dbReference>
<accession>A0A9Q0QBF4</accession>
<dbReference type="InterPro" id="IPR058719">
    <property type="entry name" value="WHD_LYAR"/>
</dbReference>
<keyword evidence="2" id="KW-0539">Nucleus</keyword>
<protein>
    <submittedName>
        <fullName evidence="5">G PATCH DOMAIN CONTAINING PROTEIN</fullName>
    </submittedName>
</protein>
<evidence type="ECO:0000256" key="1">
    <source>
        <dbReference type="ARBA" id="ARBA00004123"/>
    </source>
</evidence>
<evidence type="ECO:0000313" key="6">
    <source>
        <dbReference type="Proteomes" id="UP001151529"/>
    </source>
</evidence>
<evidence type="ECO:0000256" key="2">
    <source>
        <dbReference type="ARBA" id="ARBA00023242"/>
    </source>
</evidence>
<proteinExistence type="predicted"/>
<dbReference type="InterPro" id="IPR000467">
    <property type="entry name" value="G_patch_dom"/>
</dbReference>
<feature type="domain" description="G-patch" evidence="4">
    <location>
        <begin position="15"/>
        <end position="61"/>
    </location>
</feature>
<keyword evidence="6" id="KW-1185">Reference proteome</keyword>
<feature type="region of interest" description="Disordered" evidence="3">
    <location>
        <begin position="145"/>
        <end position="167"/>
    </location>
</feature>
<dbReference type="PROSITE" id="PS50174">
    <property type="entry name" value="G_PATCH"/>
    <property type="match status" value="1"/>
</dbReference>
<name>A0A9Q0QBF4_SALVM</name>
<dbReference type="InterPro" id="IPR050656">
    <property type="entry name" value="PINX1"/>
</dbReference>
<dbReference type="PANTHER" id="PTHR23149">
    <property type="entry name" value="G PATCH DOMAIN CONTAINING PROTEIN"/>
    <property type="match status" value="1"/>
</dbReference>
<dbReference type="PANTHER" id="PTHR23149:SF9">
    <property type="entry name" value="G PATCH DOMAIN-CONTAINING PROTEIN 4"/>
    <property type="match status" value="1"/>
</dbReference>
<evidence type="ECO:0000256" key="3">
    <source>
        <dbReference type="SAM" id="MobiDB-lite"/>
    </source>
</evidence>
<comment type="caution">
    <text evidence="5">The sequence shown here is derived from an EMBL/GenBank/DDBJ whole genome shotgun (WGS) entry which is preliminary data.</text>
</comment>
<reference evidence="5" key="2">
    <citation type="journal article" date="2023" name="Int. J. Mol. Sci.">
        <title>De Novo Assembly and Annotation of 11 Diverse Shrub Willow (Salix) Genomes Reveals Novel Gene Organization in Sex-Linked Regions.</title>
        <authorList>
            <person name="Hyden B."/>
            <person name="Feng K."/>
            <person name="Yates T.B."/>
            <person name="Jawdy S."/>
            <person name="Cereghino C."/>
            <person name="Smart L.B."/>
            <person name="Muchero W."/>
        </authorList>
    </citation>
    <scope>NUCLEOTIDE SEQUENCE [LARGE SCALE GENOMIC DNA]</scope>
    <source>
        <tissue evidence="5">Shoot tip</tissue>
    </source>
</reference>
<dbReference type="Proteomes" id="UP001151529">
    <property type="component" value="Chromosome 3"/>
</dbReference>